<protein>
    <submittedName>
        <fullName evidence="2">Uncharacterized protein</fullName>
    </submittedName>
</protein>
<dbReference type="EMBL" id="CAMXCT020000302">
    <property type="protein sequence ID" value="CAL1130241.1"/>
    <property type="molecule type" value="Genomic_DNA"/>
</dbReference>
<proteinExistence type="predicted"/>
<gene>
    <name evidence="2" type="ORF">C1SCF055_LOCUS5054</name>
</gene>
<feature type="region of interest" description="Disordered" evidence="1">
    <location>
        <begin position="122"/>
        <end position="158"/>
    </location>
</feature>
<evidence type="ECO:0000313" key="4">
    <source>
        <dbReference type="Proteomes" id="UP001152797"/>
    </source>
</evidence>
<evidence type="ECO:0000256" key="1">
    <source>
        <dbReference type="SAM" id="MobiDB-lite"/>
    </source>
</evidence>
<reference evidence="3 4" key="2">
    <citation type="submission" date="2024-05" db="EMBL/GenBank/DDBJ databases">
        <authorList>
            <person name="Chen Y."/>
            <person name="Shah S."/>
            <person name="Dougan E. K."/>
            <person name="Thang M."/>
            <person name="Chan C."/>
        </authorList>
    </citation>
    <scope>NUCLEOTIDE SEQUENCE [LARGE SCALE GENOMIC DNA]</scope>
</reference>
<comment type="caution">
    <text evidence="2">The sequence shown here is derived from an EMBL/GenBank/DDBJ whole genome shotgun (WGS) entry which is preliminary data.</text>
</comment>
<evidence type="ECO:0000313" key="3">
    <source>
        <dbReference type="EMBL" id="CAL4764178.1"/>
    </source>
</evidence>
<dbReference type="AlphaFoldDB" id="A0A9P1FI54"/>
<dbReference type="Proteomes" id="UP001152797">
    <property type="component" value="Unassembled WGS sequence"/>
</dbReference>
<sequence>MAAAEAQEAKAKCGSCGLEYSQQEGRLHGRNFKCGNCKNVEQTLRRHLGTTADLQEFSQEESEKFFKATHAAKCLDGKLAWQTIRATLLKRMTEMRIKSFESKVAVEELPLSVLLTRNVAGKGKASKKRGSKDMDVPLAGPSGKEEAEAKKADRKKAQEAKKVVTENVKIATWAAKCLGPLTQAETSLTKVIAKGETVPEAEQEALTLCQESLLTAKRWIRAAKDAVSLQDRNKEKGEDAQEALTTLPCDAADVKVLLKQITEAQKHISKSKCTKHLSVGPLLEVEMSKKCTPWWREAHFEVKMFKTPGVRTNFGGSDVEKVHAVVARSTFRGQNVQNTRGSDHFWRFRCRSLRFTTIYYIALHYTTLHYTSLHHTTLHSTTLQLQLHNYTLLHSTTLHNSPLH</sequence>
<name>A0A9P1FI54_9DINO</name>
<dbReference type="EMBL" id="CAMXCT030000302">
    <property type="protein sequence ID" value="CAL4764178.1"/>
    <property type="molecule type" value="Genomic_DNA"/>
</dbReference>
<accession>A0A9P1FI54</accession>
<keyword evidence="4" id="KW-1185">Reference proteome</keyword>
<feature type="compositionally biased region" description="Basic and acidic residues" evidence="1">
    <location>
        <begin position="143"/>
        <end position="158"/>
    </location>
</feature>
<organism evidence="2">
    <name type="scientific">Cladocopium goreaui</name>
    <dbReference type="NCBI Taxonomy" id="2562237"/>
    <lineage>
        <taxon>Eukaryota</taxon>
        <taxon>Sar</taxon>
        <taxon>Alveolata</taxon>
        <taxon>Dinophyceae</taxon>
        <taxon>Suessiales</taxon>
        <taxon>Symbiodiniaceae</taxon>
        <taxon>Cladocopium</taxon>
    </lineage>
</organism>
<reference evidence="2" key="1">
    <citation type="submission" date="2022-10" db="EMBL/GenBank/DDBJ databases">
        <authorList>
            <person name="Chen Y."/>
            <person name="Dougan E. K."/>
            <person name="Chan C."/>
            <person name="Rhodes N."/>
            <person name="Thang M."/>
        </authorList>
    </citation>
    <scope>NUCLEOTIDE SEQUENCE</scope>
</reference>
<evidence type="ECO:0000313" key="2">
    <source>
        <dbReference type="EMBL" id="CAI3976866.1"/>
    </source>
</evidence>
<dbReference type="EMBL" id="CAMXCT010000302">
    <property type="protein sequence ID" value="CAI3976866.1"/>
    <property type="molecule type" value="Genomic_DNA"/>
</dbReference>